<gene>
    <name evidence="1" type="primary">WBGene00274932</name>
</gene>
<dbReference type="OrthoDB" id="5823363at2759"/>
<dbReference type="AlphaFoldDB" id="A0A2A6CYJ2"/>
<accession>A0A8R1YYC6</accession>
<name>A0A2A6CYJ2_PRIPA</name>
<reference evidence="2" key="1">
    <citation type="journal article" date="2008" name="Nat. Genet.">
        <title>The Pristionchus pacificus genome provides a unique perspective on nematode lifestyle and parasitism.</title>
        <authorList>
            <person name="Dieterich C."/>
            <person name="Clifton S.W."/>
            <person name="Schuster L.N."/>
            <person name="Chinwalla A."/>
            <person name="Delehaunty K."/>
            <person name="Dinkelacker I."/>
            <person name="Fulton L."/>
            <person name="Fulton R."/>
            <person name="Godfrey J."/>
            <person name="Minx P."/>
            <person name="Mitreva M."/>
            <person name="Roeseler W."/>
            <person name="Tian H."/>
            <person name="Witte H."/>
            <person name="Yang S.P."/>
            <person name="Wilson R.K."/>
            <person name="Sommer R.J."/>
        </authorList>
    </citation>
    <scope>NUCLEOTIDE SEQUENCE [LARGE SCALE GENOMIC DNA]</scope>
    <source>
        <strain evidence="2">PS312</strain>
    </source>
</reference>
<keyword evidence="2" id="KW-1185">Reference proteome</keyword>
<dbReference type="EnsemblMetazoa" id="PPA36563.1">
    <property type="protein sequence ID" value="PPA36563.1"/>
    <property type="gene ID" value="WBGene00274932"/>
</dbReference>
<organism evidence="1 2">
    <name type="scientific">Pristionchus pacificus</name>
    <name type="common">Parasitic nematode worm</name>
    <dbReference type="NCBI Taxonomy" id="54126"/>
    <lineage>
        <taxon>Eukaryota</taxon>
        <taxon>Metazoa</taxon>
        <taxon>Ecdysozoa</taxon>
        <taxon>Nematoda</taxon>
        <taxon>Chromadorea</taxon>
        <taxon>Rhabditida</taxon>
        <taxon>Rhabditina</taxon>
        <taxon>Diplogasteromorpha</taxon>
        <taxon>Diplogasteroidea</taxon>
        <taxon>Neodiplogasteridae</taxon>
        <taxon>Pristionchus</taxon>
    </lineage>
</organism>
<protein>
    <submittedName>
        <fullName evidence="1">Uncharacterized protein</fullName>
    </submittedName>
</protein>
<proteinExistence type="predicted"/>
<reference evidence="1" key="2">
    <citation type="submission" date="2022-06" db="UniProtKB">
        <authorList>
            <consortium name="EnsemblMetazoa"/>
        </authorList>
    </citation>
    <scope>IDENTIFICATION</scope>
    <source>
        <strain evidence="1">PS312</strain>
    </source>
</reference>
<dbReference type="InterPro" id="IPR036397">
    <property type="entry name" value="RNaseH_sf"/>
</dbReference>
<dbReference type="GO" id="GO:0003676">
    <property type="term" value="F:nucleic acid binding"/>
    <property type="evidence" value="ECO:0007669"/>
    <property type="project" value="InterPro"/>
</dbReference>
<dbReference type="Gene3D" id="3.30.420.10">
    <property type="entry name" value="Ribonuclease H-like superfamily/Ribonuclease H"/>
    <property type="match status" value="1"/>
</dbReference>
<evidence type="ECO:0000313" key="2">
    <source>
        <dbReference type="Proteomes" id="UP000005239"/>
    </source>
</evidence>
<sequence>MIWGGISWEGPTPLAILRPRTKVDGGVYQSILHNVYLDWARKTYGGKVVLVQDNAPSHVSESTRGYMQMEGIQVRCAAAEPDDHGYKFATFTNAFENDPDGWDNPRDNYNLNCTFGFKNGQESHDGLSCTGGLCKDGGRCVIERNKKKRSVAN</sequence>
<dbReference type="Proteomes" id="UP000005239">
    <property type="component" value="Unassembled WGS sequence"/>
</dbReference>
<accession>A0A2A6CYJ2</accession>
<evidence type="ECO:0000313" key="1">
    <source>
        <dbReference type="EnsemblMetazoa" id="PPA36563.1"/>
    </source>
</evidence>